<dbReference type="AlphaFoldDB" id="A0A846MYZ7"/>
<dbReference type="PANTHER" id="PTHR46268:SF15">
    <property type="entry name" value="UNIVERSAL STRESS PROTEIN HP_0031"/>
    <property type="match status" value="1"/>
</dbReference>
<dbReference type="SUPFAM" id="SSF52402">
    <property type="entry name" value="Adenine nucleotide alpha hydrolases-like"/>
    <property type="match status" value="2"/>
</dbReference>
<evidence type="ECO:0000313" key="3">
    <source>
        <dbReference type="EMBL" id="NIK88469.1"/>
    </source>
</evidence>
<accession>A0A846MYZ7</accession>
<dbReference type="Pfam" id="PF00582">
    <property type="entry name" value="Usp"/>
    <property type="match status" value="1"/>
</dbReference>
<dbReference type="Proteomes" id="UP000570514">
    <property type="component" value="Unassembled WGS sequence"/>
</dbReference>
<keyword evidence="4" id="KW-1185">Reference proteome</keyword>
<dbReference type="InterPro" id="IPR006016">
    <property type="entry name" value="UspA"/>
</dbReference>
<evidence type="ECO:0000259" key="2">
    <source>
        <dbReference type="Pfam" id="PF00582"/>
    </source>
</evidence>
<evidence type="ECO:0000256" key="1">
    <source>
        <dbReference type="ARBA" id="ARBA00008791"/>
    </source>
</evidence>
<comment type="similarity">
    <text evidence="1">Belongs to the universal stress protein A family.</text>
</comment>
<reference evidence="3 4" key="1">
    <citation type="submission" date="2020-03" db="EMBL/GenBank/DDBJ databases">
        <title>Genomic Encyclopedia of Type Strains, Phase IV (KMG-IV): sequencing the most valuable type-strain genomes for metagenomic binning, comparative biology and taxonomic classification.</title>
        <authorList>
            <person name="Goeker M."/>
        </authorList>
    </citation>
    <scope>NUCLEOTIDE SEQUENCE [LARGE SCALE GENOMIC DNA]</scope>
    <source>
        <strain evidence="3 4">DSM 19867</strain>
    </source>
</reference>
<dbReference type="Gene3D" id="3.40.50.12370">
    <property type="match status" value="1"/>
</dbReference>
<dbReference type="CDD" id="cd00293">
    <property type="entry name" value="USP-like"/>
    <property type="match status" value="1"/>
</dbReference>
<proteinExistence type="inferred from homology"/>
<organism evidence="3 4">
    <name type="scientific">Rhizomicrobium palustre</name>
    <dbReference type="NCBI Taxonomy" id="189966"/>
    <lineage>
        <taxon>Bacteria</taxon>
        <taxon>Pseudomonadati</taxon>
        <taxon>Pseudomonadota</taxon>
        <taxon>Alphaproteobacteria</taxon>
        <taxon>Micropepsales</taxon>
        <taxon>Micropepsaceae</taxon>
        <taxon>Rhizomicrobium</taxon>
    </lineage>
</organism>
<dbReference type="EMBL" id="JAASRM010000001">
    <property type="protein sequence ID" value="NIK88469.1"/>
    <property type="molecule type" value="Genomic_DNA"/>
</dbReference>
<dbReference type="PANTHER" id="PTHR46268">
    <property type="entry name" value="STRESS RESPONSE PROTEIN NHAX"/>
    <property type="match status" value="1"/>
</dbReference>
<feature type="domain" description="UspA" evidence="2">
    <location>
        <begin position="237"/>
        <end position="285"/>
    </location>
</feature>
<protein>
    <submittedName>
        <fullName evidence="3">Nucleotide-binding universal stress UspA family protein</fullName>
    </submittedName>
</protein>
<name>A0A846MYZ7_9PROT</name>
<sequence>MSFRKILVPVSGVNRDRFALGTALAAAKPFSAHVEALFVHADPRECVPYGELPLSPDIVQDLIDTAADLEKASSKSARSNVAAMADESSVRIVAAPQRGEGVTISYLELREHLPRALDKAARLCDLVVFPPIRETDDAEVQDAFIRTLMKVGRPVLLSPEHCPATVGQAVIIGWDGSVASAHALTAALPYLKQAGRVEILTVQSGAIPGNGSDVVAYLALHGVEAKTRSLSRGGALTAEVLLDVAAHEGFDLLVAGGYGHSQMAEAIFGGVTEHIVSHPRIPVFMMH</sequence>
<comment type="caution">
    <text evidence="3">The sequence shown here is derived from an EMBL/GenBank/DDBJ whole genome shotgun (WGS) entry which is preliminary data.</text>
</comment>
<dbReference type="PRINTS" id="PR01438">
    <property type="entry name" value="UNVRSLSTRESS"/>
</dbReference>
<gene>
    <name evidence="3" type="ORF">FHS83_001787</name>
</gene>
<dbReference type="InterPro" id="IPR006015">
    <property type="entry name" value="Universal_stress_UspA"/>
</dbReference>
<evidence type="ECO:0000313" key="4">
    <source>
        <dbReference type="Proteomes" id="UP000570514"/>
    </source>
</evidence>
<dbReference type="RefSeq" id="WP_167082644.1">
    <property type="nucleotide sequence ID" value="NZ_BAAADC010000001.1"/>
</dbReference>